<organism evidence="1 2">
    <name type="scientific">Trichonephila clavipes</name>
    <name type="common">Golden silk orbweaver</name>
    <name type="synonym">Nephila clavipes</name>
    <dbReference type="NCBI Taxonomy" id="2585209"/>
    <lineage>
        <taxon>Eukaryota</taxon>
        <taxon>Metazoa</taxon>
        <taxon>Ecdysozoa</taxon>
        <taxon>Arthropoda</taxon>
        <taxon>Chelicerata</taxon>
        <taxon>Arachnida</taxon>
        <taxon>Araneae</taxon>
        <taxon>Araneomorphae</taxon>
        <taxon>Entelegynae</taxon>
        <taxon>Araneoidea</taxon>
        <taxon>Nephilidae</taxon>
        <taxon>Trichonephila</taxon>
    </lineage>
</organism>
<dbReference type="EMBL" id="BMAU01021190">
    <property type="protein sequence ID" value="GFX96145.1"/>
    <property type="molecule type" value="Genomic_DNA"/>
</dbReference>
<protein>
    <submittedName>
        <fullName evidence="1">Uncharacterized protein</fullName>
    </submittedName>
</protein>
<sequence>MILRTIWLSGCMLDERQLSIPTVSWTSLDSSSLITWPHFEAGLIVDKNFIPFRYDSWLNVPDITSWCGTTSRDAQGLLCPTQYTRPWALRCKSRCSS</sequence>
<dbReference type="AlphaFoldDB" id="A0A8X6RL10"/>
<accession>A0A8X6RL10</accession>
<evidence type="ECO:0000313" key="1">
    <source>
        <dbReference type="EMBL" id="GFX96145.1"/>
    </source>
</evidence>
<keyword evidence="2" id="KW-1185">Reference proteome</keyword>
<comment type="caution">
    <text evidence="1">The sequence shown here is derived from an EMBL/GenBank/DDBJ whole genome shotgun (WGS) entry which is preliminary data.</text>
</comment>
<gene>
    <name evidence="1" type="ORF">TNCV_2290341</name>
</gene>
<proteinExistence type="predicted"/>
<evidence type="ECO:0000313" key="2">
    <source>
        <dbReference type="Proteomes" id="UP000887159"/>
    </source>
</evidence>
<reference evidence="1" key="1">
    <citation type="submission" date="2020-08" db="EMBL/GenBank/DDBJ databases">
        <title>Multicomponent nature underlies the extraordinary mechanical properties of spider dragline silk.</title>
        <authorList>
            <person name="Kono N."/>
            <person name="Nakamura H."/>
            <person name="Mori M."/>
            <person name="Yoshida Y."/>
            <person name="Ohtoshi R."/>
            <person name="Malay A.D."/>
            <person name="Moran D.A.P."/>
            <person name="Tomita M."/>
            <person name="Numata K."/>
            <person name="Arakawa K."/>
        </authorList>
    </citation>
    <scope>NUCLEOTIDE SEQUENCE</scope>
</reference>
<name>A0A8X6RL10_TRICX</name>
<dbReference type="Proteomes" id="UP000887159">
    <property type="component" value="Unassembled WGS sequence"/>
</dbReference>